<feature type="transmembrane region" description="Helical" evidence="2">
    <location>
        <begin position="310"/>
        <end position="329"/>
    </location>
</feature>
<feature type="transmembrane region" description="Helical" evidence="2">
    <location>
        <begin position="195"/>
        <end position="212"/>
    </location>
</feature>
<proteinExistence type="predicted"/>
<feature type="transmembrane region" description="Helical" evidence="2">
    <location>
        <begin position="219"/>
        <end position="239"/>
    </location>
</feature>
<protein>
    <recommendedName>
        <fullName evidence="5">Glycosyltransferase RgtA/B/C/D-like domain-containing protein</fullName>
    </recommendedName>
</protein>
<keyword evidence="2" id="KW-0472">Membrane</keyword>
<dbReference type="Proteomes" id="UP000263642">
    <property type="component" value="Unassembled WGS sequence"/>
</dbReference>
<organism evidence="3 4">
    <name type="scientific">Gimesia maris</name>
    <dbReference type="NCBI Taxonomy" id="122"/>
    <lineage>
        <taxon>Bacteria</taxon>
        <taxon>Pseudomonadati</taxon>
        <taxon>Planctomycetota</taxon>
        <taxon>Planctomycetia</taxon>
        <taxon>Planctomycetales</taxon>
        <taxon>Planctomycetaceae</taxon>
        <taxon>Gimesia</taxon>
    </lineage>
</organism>
<feature type="compositionally biased region" description="Basic and acidic residues" evidence="1">
    <location>
        <begin position="539"/>
        <end position="551"/>
    </location>
</feature>
<evidence type="ECO:0000313" key="3">
    <source>
        <dbReference type="EMBL" id="HCO22786.1"/>
    </source>
</evidence>
<evidence type="ECO:0000256" key="1">
    <source>
        <dbReference type="SAM" id="MobiDB-lite"/>
    </source>
</evidence>
<name>A0A3D3R2H2_9PLAN</name>
<feature type="transmembrane region" description="Helical" evidence="2">
    <location>
        <begin position="279"/>
        <end position="298"/>
    </location>
</feature>
<feature type="compositionally biased region" description="Basic and acidic residues" evidence="1">
    <location>
        <begin position="558"/>
        <end position="573"/>
    </location>
</feature>
<keyword evidence="2" id="KW-1133">Transmembrane helix</keyword>
<feature type="transmembrane region" description="Helical" evidence="2">
    <location>
        <begin position="335"/>
        <end position="354"/>
    </location>
</feature>
<gene>
    <name evidence="3" type="ORF">DIT97_06905</name>
</gene>
<evidence type="ECO:0000313" key="4">
    <source>
        <dbReference type="Proteomes" id="UP000263642"/>
    </source>
</evidence>
<feature type="region of interest" description="Disordered" evidence="1">
    <location>
        <begin position="539"/>
        <end position="573"/>
    </location>
</feature>
<comment type="caution">
    <text evidence="3">The sequence shown here is derived from an EMBL/GenBank/DDBJ whole genome shotgun (WGS) entry which is preliminary data.</text>
</comment>
<dbReference type="AlphaFoldDB" id="A0A3D3R2H2"/>
<keyword evidence="2" id="KW-0812">Transmembrane</keyword>
<evidence type="ECO:0000256" key="2">
    <source>
        <dbReference type="SAM" id="Phobius"/>
    </source>
</evidence>
<reference evidence="3 4" key="1">
    <citation type="journal article" date="2018" name="Nat. Biotechnol.">
        <title>A standardized bacterial taxonomy based on genome phylogeny substantially revises the tree of life.</title>
        <authorList>
            <person name="Parks D.H."/>
            <person name="Chuvochina M."/>
            <person name="Waite D.W."/>
            <person name="Rinke C."/>
            <person name="Skarshewski A."/>
            <person name="Chaumeil P.A."/>
            <person name="Hugenholtz P."/>
        </authorList>
    </citation>
    <scope>NUCLEOTIDE SEQUENCE [LARGE SCALE GENOMIC DNA]</scope>
    <source>
        <strain evidence="3">UBA9375</strain>
    </source>
</reference>
<dbReference type="EMBL" id="DQAY01000045">
    <property type="protein sequence ID" value="HCO22786.1"/>
    <property type="molecule type" value="Genomic_DNA"/>
</dbReference>
<sequence length="573" mass="65558">MSISTTETLSVETPDRPSLWNTSNLALGSLLLLVVTATPQLVCMPVTNDVSYYDLQTRTVMRGGVLYRDIVEPNFPGVVWVHLTIRGVFGWSTEVLRICDLILFGLTVTFLARFVSPVRFQLSFLLFLAYYSVSEWCHVQRDLWLLLPTAVALNLRWAQIRRCSEAHPPAKIIFLFALLEGLIWGTGVWLKPHIVFPALAVWLCSLTQSALRRHVFKDLAGLLTGGILVGVLGTGWLYFNGAWPWFLEMQLDWNREYLTDKTNNLQNYGYVVFSMVVRLFPYSFIHLAAIPTALALLIRQDPKRDTSDKLRLQLLSTLYLAWCLQVLLLQHPFDYVHFPPLLLGIVLLTFWIHCHRRFPRMLKTAAGSFVVLALICSPVTKPAYLKLWDDCLQQGSTGSIRNQLARIPFPDWEDMERVADYLRGQQAQDNEITCYSNDLVHLFLYLDLEPSTRYVYSHHHATYFPSKQPAIYKALRNSPQKYILTNLMTPGLLVSQAKEIGPEGPFSYPPAFPEDLKSNYPWNLPIAFRSGTLVVHQYPEKPIHKQTDTSTDKSTQPRSDEFSPRLKDAPPRE</sequence>
<evidence type="ECO:0008006" key="5">
    <source>
        <dbReference type="Google" id="ProtNLM"/>
    </source>
</evidence>
<accession>A0A3D3R2H2</accession>